<dbReference type="KEGG" id="ffu:CLAFUR5_05762"/>
<dbReference type="EMBL" id="CP090167">
    <property type="protein sequence ID" value="UJO17206.1"/>
    <property type="molecule type" value="Genomic_DNA"/>
</dbReference>
<protein>
    <submittedName>
        <fullName evidence="1">Uncharacterized protein</fullName>
    </submittedName>
</protein>
<evidence type="ECO:0000313" key="2">
    <source>
        <dbReference type="Proteomes" id="UP000756132"/>
    </source>
</evidence>
<evidence type="ECO:0000313" key="1">
    <source>
        <dbReference type="EMBL" id="UJO17206.1"/>
    </source>
</evidence>
<dbReference type="RefSeq" id="XP_047761572.1">
    <property type="nucleotide sequence ID" value="XM_047904910.1"/>
</dbReference>
<dbReference type="OrthoDB" id="10543760at2759"/>
<reference evidence="1" key="1">
    <citation type="submission" date="2021-12" db="EMBL/GenBank/DDBJ databases">
        <authorList>
            <person name="Zaccaron A."/>
            <person name="Stergiopoulos I."/>
        </authorList>
    </citation>
    <scope>NUCLEOTIDE SEQUENCE</scope>
    <source>
        <strain evidence="1">Race5_Kim</strain>
    </source>
</reference>
<dbReference type="AlphaFoldDB" id="A0A9Q8P8S4"/>
<organism evidence="1 2">
    <name type="scientific">Passalora fulva</name>
    <name type="common">Tomato leaf mold</name>
    <name type="synonym">Cladosporium fulvum</name>
    <dbReference type="NCBI Taxonomy" id="5499"/>
    <lineage>
        <taxon>Eukaryota</taxon>
        <taxon>Fungi</taxon>
        <taxon>Dikarya</taxon>
        <taxon>Ascomycota</taxon>
        <taxon>Pezizomycotina</taxon>
        <taxon>Dothideomycetes</taxon>
        <taxon>Dothideomycetidae</taxon>
        <taxon>Mycosphaerellales</taxon>
        <taxon>Mycosphaerellaceae</taxon>
        <taxon>Fulvia</taxon>
    </lineage>
</organism>
<dbReference type="Proteomes" id="UP000756132">
    <property type="component" value="Chromosome 5"/>
</dbReference>
<dbReference type="GeneID" id="71985640"/>
<gene>
    <name evidence="1" type="ORF">CLAFUR5_05762</name>
</gene>
<keyword evidence="2" id="KW-1185">Reference proteome</keyword>
<name>A0A9Q8P8S4_PASFU</name>
<proteinExistence type="predicted"/>
<accession>A0A9Q8P8S4</accession>
<reference evidence="1" key="2">
    <citation type="journal article" date="2022" name="Microb. Genom.">
        <title>A chromosome-scale genome assembly of the tomato pathogen Cladosporium fulvum reveals a compartmentalized genome architecture and the presence of a dispensable chromosome.</title>
        <authorList>
            <person name="Zaccaron A.Z."/>
            <person name="Chen L.H."/>
            <person name="Samaras A."/>
            <person name="Stergiopoulos I."/>
        </authorList>
    </citation>
    <scope>NUCLEOTIDE SEQUENCE</scope>
    <source>
        <strain evidence="1">Race5_Kim</strain>
    </source>
</reference>
<sequence>MTKDRKPPPAREMAAPSTSEMYDHIRDSATSINAMVSSRDVMAQSTIRYPAWLTEDAPKAPFYQRSIEPPERIDLLAEVVNKIRWNDGNALPMKVGVLYVLANQHVRRHNVLAREFSYVEFKAVVRCMVLDSARPFGIAAGKIYENRGSLSRLSGIAKDEEEVVRQVREGMEEVYEPDAARKAIKKEPVKRMEIVRPRGRTDIKRLPEYHGFW</sequence>